<dbReference type="CDD" id="cd06261">
    <property type="entry name" value="TM_PBP2"/>
    <property type="match status" value="1"/>
</dbReference>
<evidence type="ECO:0000256" key="3">
    <source>
        <dbReference type="ARBA" id="ARBA00022475"/>
    </source>
</evidence>
<evidence type="ECO:0000256" key="4">
    <source>
        <dbReference type="ARBA" id="ARBA00022692"/>
    </source>
</evidence>
<keyword evidence="6 7" id="KW-0472">Membrane</keyword>
<dbReference type="InterPro" id="IPR035906">
    <property type="entry name" value="MetI-like_sf"/>
</dbReference>
<dbReference type="PANTHER" id="PTHR30151:SF0">
    <property type="entry name" value="ABC TRANSPORTER PERMEASE PROTEIN MJ0413-RELATED"/>
    <property type="match status" value="1"/>
</dbReference>
<evidence type="ECO:0000313" key="9">
    <source>
        <dbReference type="EMBL" id="VYS96352.1"/>
    </source>
</evidence>
<evidence type="ECO:0000256" key="6">
    <source>
        <dbReference type="ARBA" id="ARBA00023136"/>
    </source>
</evidence>
<dbReference type="InterPro" id="IPR000515">
    <property type="entry name" value="MetI-like"/>
</dbReference>
<evidence type="ECO:0000259" key="8">
    <source>
        <dbReference type="PROSITE" id="PS50928"/>
    </source>
</evidence>
<dbReference type="PROSITE" id="PS50928">
    <property type="entry name" value="ABC_TM1"/>
    <property type="match status" value="1"/>
</dbReference>
<dbReference type="Pfam" id="PF00528">
    <property type="entry name" value="BPD_transp_1"/>
    <property type="match status" value="1"/>
</dbReference>
<evidence type="ECO:0000256" key="1">
    <source>
        <dbReference type="ARBA" id="ARBA00004651"/>
    </source>
</evidence>
<dbReference type="EMBL" id="CACRSL010000003">
    <property type="protein sequence ID" value="VYS96352.1"/>
    <property type="molecule type" value="Genomic_DNA"/>
</dbReference>
<evidence type="ECO:0000256" key="5">
    <source>
        <dbReference type="ARBA" id="ARBA00022989"/>
    </source>
</evidence>
<dbReference type="AlphaFoldDB" id="A0A6N2STN9"/>
<name>A0A6N2STN9_9FIRM</name>
<gene>
    <name evidence="9" type="primary">ssuC_2</name>
    <name evidence="9" type="ORF">AULFYP135_01092</name>
</gene>
<comment type="similarity">
    <text evidence="7">Belongs to the binding-protein-dependent transport system permease family.</text>
</comment>
<keyword evidence="2 7" id="KW-0813">Transport</keyword>
<keyword evidence="5 7" id="KW-1133">Transmembrane helix</keyword>
<feature type="domain" description="ABC transmembrane type-1" evidence="8">
    <location>
        <begin position="57"/>
        <end position="241"/>
    </location>
</feature>
<accession>A0A6N2STN9</accession>
<reference evidence="9" key="1">
    <citation type="submission" date="2019-11" db="EMBL/GenBank/DDBJ databases">
        <authorList>
            <person name="Feng L."/>
        </authorList>
    </citation>
    <scope>NUCLEOTIDE SEQUENCE</scope>
    <source>
        <strain evidence="9">AundefinedLFYP135</strain>
    </source>
</reference>
<keyword evidence="4 7" id="KW-0812">Transmembrane</keyword>
<protein>
    <submittedName>
        <fullName evidence="9">Aliphatic sulfonates transport permease protein SsuC</fullName>
    </submittedName>
</protein>
<feature type="transmembrane region" description="Helical" evidence="7">
    <location>
        <begin position="95"/>
        <end position="119"/>
    </location>
</feature>
<keyword evidence="3" id="KW-1003">Cell membrane</keyword>
<feature type="transmembrane region" description="Helical" evidence="7">
    <location>
        <begin position="57"/>
        <end position="83"/>
    </location>
</feature>
<feature type="transmembrane region" description="Helical" evidence="7">
    <location>
        <begin position="125"/>
        <end position="148"/>
    </location>
</feature>
<sequence length="256" mass="28016">MMRSTSRGNPLWNKVWPLLFWLAVWQLGSVAVGQEILLASPAAVSKALGRLAATGLFWRSIASSFGRISLGFLLAMVFGGALAAASHRFPLLETLVRPLMTGIKSTPVASFVILALVWIKARNLSVFIAFLMAFPIAYTNLLEGLSAVDSKLLEMAKVFRVGKLRQLLYLYLPQLWPFLVSAASLSLGLSWKSGVAAEVIGLPRDSIGEQLYQAKIFLATDELFAWTLVVILISMAVEKLLLVLLRWAGRRIGGDV</sequence>
<dbReference type="Gene3D" id="1.10.3720.10">
    <property type="entry name" value="MetI-like"/>
    <property type="match status" value="1"/>
</dbReference>
<evidence type="ECO:0000256" key="2">
    <source>
        <dbReference type="ARBA" id="ARBA00022448"/>
    </source>
</evidence>
<dbReference type="GO" id="GO:0005886">
    <property type="term" value="C:plasma membrane"/>
    <property type="evidence" value="ECO:0007669"/>
    <property type="project" value="UniProtKB-SubCell"/>
</dbReference>
<dbReference type="PANTHER" id="PTHR30151">
    <property type="entry name" value="ALKANE SULFONATE ABC TRANSPORTER-RELATED, MEMBRANE SUBUNIT"/>
    <property type="match status" value="1"/>
</dbReference>
<organism evidence="9">
    <name type="scientific">uncultured Anaerotruncus sp</name>
    <dbReference type="NCBI Taxonomy" id="905011"/>
    <lineage>
        <taxon>Bacteria</taxon>
        <taxon>Bacillati</taxon>
        <taxon>Bacillota</taxon>
        <taxon>Clostridia</taxon>
        <taxon>Eubacteriales</taxon>
        <taxon>Oscillospiraceae</taxon>
        <taxon>Anaerotruncus</taxon>
        <taxon>environmental samples</taxon>
    </lineage>
</organism>
<dbReference type="SUPFAM" id="SSF161098">
    <property type="entry name" value="MetI-like"/>
    <property type="match status" value="1"/>
</dbReference>
<comment type="subcellular location">
    <subcellularLocation>
        <location evidence="1 7">Cell membrane</location>
        <topology evidence="1 7">Multi-pass membrane protein</topology>
    </subcellularLocation>
</comment>
<feature type="transmembrane region" description="Helical" evidence="7">
    <location>
        <begin position="223"/>
        <end position="245"/>
    </location>
</feature>
<evidence type="ECO:0000256" key="7">
    <source>
        <dbReference type="RuleBase" id="RU363032"/>
    </source>
</evidence>
<proteinExistence type="inferred from homology"/>
<dbReference type="GO" id="GO:0055085">
    <property type="term" value="P:transmembrane transport"/>
    <property type="evidence" value="ECO:0007669"/>
    <property type="project" value="InterPro"/>
</dbReference>